<keyword evidence="3" id="KW-1185">Reference proteome</keyword>
<comment type="caution">
    <text evidence="2">The sequence shown here is derived from an EMBL/GenBank/DDBJ whole genome shotgun (WGS) entry which is preliminary data.</text>
</comment>
<evidence type="ECO:0008006" key="4">
    <source>
        <dbReference type="Google" id="ProtNLM"/>
    </source>
</evidence>
<dbReference type="InterPro" id="IPR003751">
    <property type="entry name" value="CsrA"/>
</dbReference>
<gene>
    <name evidence="2" type="ORF">BFW38_04550</name>
</gene>
<evidence type="ECO:0000256" key="1">
    <source>
        <dbReference type="ARBA" id="ARBA00023159"/>
    </source>
</evidence>
<dbReference type="AlphaFoldDB" id="A0A1E2V7G6"/>
<dbReference type="RefSeq" id="WP_068997322.1">
    <property type="nucleotide sequence ID" value="NZ_MDTQ01000001.1"/>
</dbReference>
<dbReference type="EMBL" id="MDTQ01000001">
    <property type="protein sequence ID" value="ODC02927.1"/>
    <property type="molecule type" value="Genomic_DNA"/>
</dbReference>
<reference evidence="2 3" key="1">
    <citation type="submission" date="2016-08" db="EMBL/GenBank/DDBJ databases">
        <authorList>
            <person name="Seilhamer J.J."/>
        </authorList>
    </citation>
    <scope>NUCLEOTIDE SEQUENCE [LARGE SCALE GENOMIC DNA]</scope>
    <source>
        <strain evidence="2 3">PH27A</strain>
    </source>
</reference>
<proteinExistence type="predicted"/>
<dbReference type="Gene3D" id="2.60.40.4380">
    <property type="entry name" value="Translational regulator CsrA"/>
    <property type="match status" value="1"/>
</dbReference>
<dbReference type="GO" id="GO:0006109">
    <property type="term" value="P:regulation of carbohydrate metabolic process"/>
    <property type="evidence" value="ECO:0007669"/>
    <property type="project" value="InterPro"/>
</dbReference>
<dbReference type="SUPFAM" id="SSF117130">
    <property type="entry name" value="CsrA-like"/>
    <property type="match status" value="1"/>
</dbReference>
<evidence type="ECO:0000313" key="3">
    <source>
        <dbReference type="Proteomes" id="UP000094291"/>
    </source>
</evidence>
<name>A0A1E2V7G6_9GAMM</name>
<accession>A0A1E2V7G6</accession>
<dbReference type="InterPro" id="IPR036107">
    <property type="entry name" value="CsrA_sf"/>
</dbReference>
<dbReference type="GO" id="GO:0006402">
    <property type="term" value="P:mRNA catabolic process"/>
    <property type="evidence" value="ECO:0007669"/>
    <property type="project" value="InterPro"/>
</dbReference>
<dbReference type="GO" id="GO:0003723">
    <property type="term" value="F:RNA binding"/>
    <property type="evidence" value="ECO:0007669"/>
    <property type="project" value="InterPro"/>
</dbReference>
<organism evidence="2 3">
    <name type="scientific">Terasakiispira papahanaumokuakeensis</name>
    <dbReference type="NCBI Taxonomy" id="197479"/>
    <lineage>
        <taxon>Bacteria</taxon>
        <taxon>Pseudomonadati</taxon>
        <taxon>Pseudomonadota</taxon>
        <taxon>Gammaproteobacteria</taxon>
        <taxon>Oceanospirillales</taxon>
        <taxon>Terasakiispira</taxon>
    </lineage>
</organism>
<dbReference type="Pfam" id="PF02599">
    <property type="entry name" value="CsrA"/>
    <property type="match status" value="1"/>
</dbReference>
<sequence>MALVLTRSPQTSIQIGNNIRIINQGDHKVKLAVDAPAFIPIWRSEIYEQMLYKGLLTPADLDIADPLTQLDQYIQYLQLTASDGPWRYGIEHAKKGTCITIWRADNVWLSHESYSTQDAAQYVLETLTRA</sequence>
<dbReference type="Proteomes" id="UP000094291">
    <property type="component" value="Unassembled WGS sequence"/>
</dbReference>
<keyword evidence="1" id="KW-0010">Activator</keyword>
<protein>
    <recommendedName>
        <fullName evidence="4">Carbon storage regulator</fullName>
    </recommendedName>
</protein>
<evidence type="ECO:0000313" key="2">
    <source>
        <dbReference type="EMBL" id="ODC02927.1"/>
    </source>
</evidence>